<keyword evidence="2" id="KW-1185">Reference proteome</keyword>
<protein>
    <submittedName>
        <fullName evidence="1">Uncharacterized protein</fullName>
    </submittedName>
</protein>
<name>A0A7L7KR99_9MOLU</name>
<sequence length="92" mass="11396">MKKYSALAAITKDCFEGELERLKIEYEDDHTMRVEVMYTDRDEFHLFYVVDVHQDEQTIEFEEHYCNYGRDFINVHRNMKFEHELHDYLFPH</sequence>
<reference evidence="1 2" key="1">
    <citation type="submission" date="2020-02" db="EMBL/GenBank/DDBJ databases">
        <authorList>
            <person name="Zheng R.K."/>
            <person name="Sun C.M."/>
        </authorList>
    </citation>
    <scope>NUCLEOTIDE SEQUENCE [LARGE SCALE GENOMIC DNA]</scope>
    <source>
        <strain evidence="2">zrk13</strain>
    </source>
</reference>
<dbReference type="EMBL" id="CP048914">
    <property type="protein sequence ID" value="QMS85217.1"/>
    <property type="molecule type" value="Genomic_DNA"/>
</dbReference>
<dbReference type="KEGG" id="xcl:G4Z02_05470"/>
<dbReference type="RefSeq" id="WP_258876997.1">
    <property type="nucleotide sequence ID" value="NZ_CP048914.1"/>
</dbReference>
<gene>
    <name evidence="1" type="ORF">G4Z02_05470</name>
</gene>
<dbReference type="Proteomes" id="UP000514720">
    <property type="component" value="Chromosome"/>
</dbReference>
<dbReference type="AlphaFoldDB" id="A0A7L7KR99"/>
<organism evidence="1 2">
    <name type="scientific">Candidatus Xianfuyuplasma coldseepsis</name>
    <dbReference type="NCBI Taxonomy" id="2782163"/>
    <lineage>
        <taxon>Bacteria</taxon>
        <taxon>Bacillati</taxon>
        <taxon>Mycoplasmatota</taxon>
        <taxon>Mollicutes</taxon>
        <taxon>Candidatus Izemoplasmatales</taxon>
        <taxon>Candidatus Izemoplasmataceae</taxon>
        <taxon>Candidatus Xianfuyuplasma</taxon>
    </lineage>
</organism>
<evidence type="ECO:0000313" key="1">
    <source>
        <dbReference type="EMBL" id="QMS85217.1"/>
    </source>
</evidence>
<evidence type="ECO:0000313" key="2">
    <source>
        <dbReference type="Proteomes" id="UP000514720"/>
    </source>
</evidence>
<accession>A0A7L7KR99</accession>
<proteinExistence type="predicted"/>